<dbReference type="GO" id="GO:0003964">
    <property type="term" value="F:RNA-directed DNA polymerase activity"/>
    <property type="evidence" value="ECO:0007669"/>
    <property type="project" value="UniProtKB-KW"/>
</dbReference>
<dbReference type="InterPro" id="IPR041373">
    <property type="entry name" value="RT_RNaseH"/>
</dbReference>
<keyword evidence="1" id="KW-0808">Transferase</keyword>
<accession>A0A7D9MEZ2</accession>
<dbReference type="PANTHER" id="PTHR37984">
    <property type="entry name" value="PROTEIN CBG26694"/>
    <property type="match status" value="1"/>
</dbReference>
<comment type="caution">
    <text evidence="7">The sequence shown here is derived from an EMBL/GenBank/DDBJ whole genome shotgun (WGS) entry which is preliminary data.</text>
</comment>
<evidence type="ECO:0000256" key="4">
    <source>
        <dbReference type="ARBA" id="ARBA00022759"/>
    </source>
</evidence>
<dbReference type="InterPro" id="IPR043502">
    <property type="entry name" value="DNA/RNA_pol_sf"/>
</dbReference>
<dbReference type="OrthoDB" id="8053881at2759"/>
<protein>
    <submittedName>
        <fullName evidence="7">Uncharacterized protein</fullName>
    </submittedName>
</protein>
<dbReference type="SUPFAM" id="SSF56672">
    <property type="entry name" value="DNA/RNA polymerases"/>
    <property type="match status" value="1"/>
</dbReference>
<evidence type="ECO:0000313" key="8">
    <source>
        <dbReference type="Proteomes" id="UP001152795"/>
    </source>
</evidence>
<feature type="non-terminal residue" evidence="7">
    <location>
        <position position="1"/>
    </location>
</feature>
<keyword evidence="8" id="KW-1185">Reference proteome</keyword>
<gene>
    <name evidence="7" type="ORF">PACLA_8A015209</name>
</gene>
<dbReference type="CDD" id="cd09274">
    <property type="entry name" value="RNase_HI_RT_Ty3"/>
    <property type="match status" value="1"/>
</dbReference>
<keyword evidence="6" id="KW-0695">RNA-directed DNA polymerase</keyword>
<evidence type="ECO:0000256" key="6">
    <source>
        <dbReference type="ARBA" id="ARBA00022918"/>
    </source>
</evidence>
<keyword evidence="3" id="KW-0540">Nuclease</keyword>
<dbReference type="GO" id="GO:0016787">
    <property type="term" value="F:hydrolase activity"/>
    <property type="evidence" value="ECO:0007669"/>
    <property type="project" value="UniProtKB-KW"/>
</dbReference>
<keyword evidence="4" id="KW-0255">Endonuclease</keyword>
<name>A0A7D9MEZ2_PARCT</name>
<evidence type="ECO:0000256" key="3">
    <source>
        <dbReference type="ARBA" id="ARBA00022722"/>
    </source>
</evidence>
<dbReference type="AlphaFoldDB" id="A0A7D9MEZ2"/>
<keyword evidence="2" id="KW-0548">Nucleotidyltransferase</keyword>
<dbReference type="GO" id="GO:0004519">
    <property type="term" value="F:endonuclease activity"/>
    <property type="evidence" value="ECO:0007669"/>
    <property type="project" value="UniProtKB-KW"/>
</dbReference>
<organism evidence="7 8">
    <name type="scientific">Paramuricea clavata</name>
    <name type="common">Red gorgonian</name>
    <name type="synonym">Violescent sea-whip</name>
    <dbReference type="NCBI Taxonomy" id="317549"/>
    <lineage>
        <taxon>Eukaryota</taxon>
        <taxon>Metazoa</taxon>
        <taxon>Cnidaria</taxon>
        <taxon>Anthozoa</taxon>
        <taxon>Octocorallia</taxon>
        <taxon>Malacalcyonacea</taxon>
        <taxon>Plexauridae</taxon>
        <taxon>Paramuricea</taxon>
    </lineage>
</organism>
<feature type="non-terminal residue" evidence="7">
    <location>
        <position position="184"/>
    </location>
</feature>
<proteinExistence type="predicted"/>
<dbReference type="InterPro" id="IPR050951">
    <property type="entry name" value="Retrovirus_Pol_polyprotein"/>
</dbReference>
<evidence type="ECO:0000256" key="2">
    <source>
        <dbReference type="ARBA" id="ARBA00022695"/>
    </source>
</evidence>
<dbReference type="EMBL" id="CACRXK020045049">
    <property type="protein sequence ID" value="CAB4046044.1"/>
    <property type="molecule type" value="Genomic_DNA"/>
</dbReference>
<reference evidence="7" key="1">
    <citation type="submission" date="2020-04" db="EMBL/GenBank/DDBJ databases">
        <authorList>
            <person name="Alioto T."/>
            <person name="Alioto T."/>
            <person name="Gomez Garrido J."/>
        </authorList>
    </citation>
    <scope>NUCLEOTIDE SEQUENCE</scope>
    <source>
        <strain evidence="7">A484AB</strain>
    </source>
</reference>
<evidence type="ECO:0000256" key="1">
    <source>
        <dbReference type="ARBA" id="ARBA00022679"/>
    </source>
</evidence>
<dbReference type="Pfam" id="PF17917">
    <property type="entry name" value="RT_RNaseH"/>
    <property type="match status" value="1"/>
</dbReference>
<evidence type="ECO:0000313" key="7">
    <source>
        <dbReference type="EMBL" id="CAB4046044.1"/>
    </source>
</evidence>
<dbReference type="Proteomes" id="UP001152795">
    <property type="component" value="Unassembled WGS sequence"/>
</dbReference>
<evidence type="ECO:0000256" key="5">
    <source>
        <dbReference type="ARBA" id="ARBA00022801"/>
    </source>
</evidence>
<dbReference type="PANTHER" id="PTHR37984:SF5">
    <property type="entry name" value="PROTEIN NYNRIN-LIKE"/>
    <property type="match status" value="1"/>
</dbReference>
<keyword evidence="5" id="KW-0378">Hydrolase</keyword>
<sequence>LQKGYWRPLAFWSKSFNSAQSSYSAFDRELVALSSAVQHFRYLLEGQPITVRTDHKPLIAALSKPTDNFSPLQRRHLAKVSQIVDRVLFQSGECNTIADAFSRVASEEVLVDDGDDEYEKSSVVAAVSSAPTTKEIRLAQELDVELQSWISSQVKKGTVSGYNPALVKFGDDEIWCQMSSNAPK</sequence>